<dbReference type="Pfam" id="PF00989">
    <property type="entry name" value="PAS"/>
    <property type="match status" value="1"/>
</dbReference>
<dbReference type="PROSITE" id="PS50111">
    <property type="entry name" value="CHEMOTAXIS_TRANSDUC_2"/>
    <property type="match status" value="1"/>
</dbReference>
<dbReference type="Proteomes" id="UP000002457">
    <property type="component" value="Chromosome"/>
</dbReference>
<evidence type="ECO:0000256" key="2">
    <source>
        <dbReference type="ARBA" id="ARBA00029447"/>
    </source>
</evidence>
<feature type="domain" description="HAMP" evidence="5">
    <location>
        <begin position="270"/>
        <end position="314"/>
    </location>
</feature>
<reference evidence="6 7" key="1">
    <citation type="journal article" date="2015" name="Genome Announc.">
        <title>Complete Genome Sequence of Methanosphaerula palustris E1-9CT, a Hydrogenotrophic Methanogen Isolated from a Minerotrophic Fen Peatland.</title>
        <authorList>
            <person name="Cadillo-Quiroz H."/>
            <person name="Browne P."/>
            <person name="Kyrpides N."/>
            <person name="Woyke T."/>
            <person name="Goodwin L."/>
            <person name="Detter C."/>
            <person name="Yavitt J.B."/>
            <person name="Zinder S.H."/>
        </authorList>
    </citation>
    <scope>NUCLEOTIDE SEQUENCE [LARGE SCALE GENOMIC DNA]</scope>
    <source>
        <strain evidence="7">ATCC BAA-1556 / DSM 19958 / E1-9c</strain>
    </source>
</reference>
<dbReference type="GeneID" id="7271585"/>
<dbReference type="GO" id="GO:0004888">
    <property type="term" value="F:transmembrane signaling receptor activity"/>
    <property type="evidence" value="ECO:0007669"/>
    <property type="project" value="InterPro"/>
</dbReference>
<dbReference type="PRINTS" id="PR00260">
    <property type="entry name" value="CHEMTRNSDUCR"/>
</dbReference>
<dbReference type="InterPro" id="IPR035965">
    <property type="entry name" value="PAS-like_dom_sf"/>
</dbReference>
<dbReference type="InterPro" id="IPR000014">
    <property type="entry name" value="PAS"/>
</dbReference>
<keyword evidence="7" id="KW-1185">Reference proteome</keyword>
<proteinExistence type="inferred from homology"/>
<evidence type="ECO:0000313" key="7">
    <source>
        <dbReference type="Proteomes" id="UP000002457"/>
    </source>
</evidence>
<evidence type="ECO:0000259" key="5">
    <source>
        <dbReference type="PROSITE" id="PS50885"/>
    </source>
</evidence>
<dbReference type="SMART" id="SM00091">
    <property type="entry name" value="PAS"/>
    <property type="match status" value="2"/>
</dbReference>
<dbReference type="eggNOG" id="arCOG06712">
    <property type="taxonomic scope" value="Archaea"/>
</dbReference>
<dbReference type="InterPro" id="IPR004090">
    <property type="entry name" value="Chemotax_Me-accpt_rcpt"/>
</dbReference>
<dbReference type="Gene3D" id="3.30.450.20">
    <property type="entry name" value="PAS domain"/>
    <property type="match status" value="2"/>
</dbReference>
<dbReference type="PANTHER" id="PTHR32089">
    <property type="entry name" value="METHYL-ACCEPTING CHEMOTAXIS PROTEIN MCPB"/>
    <property type="match status" value="1"/>
</dbReference>
<dbReference type="Gene3D" id="1.10.287.950">
    <property type="entry name" value="Methyl-accepting chemotaxis protein"/>
    <property type="match status" value="1"/>
</dbReference>
<dbReference type="NCBIfam" id="TIGR00229">
    <property type="entry name" value="sensory_box"/>
    <property type="match status" value="1"/>
</dbReference>
<dbReference type="EMBL" id="CP001338">
    <property type="protein sequence ID" value="ACL17405.1"/>
    <property type="molecule type" value="Genomic_DNA"/>
</dbReference>
<dbReference type="CDD" id="cd00130">
    <property type="entry name" value="PAS"/>
    <property type="match status" value="1"/>
</dbReference>
<dbReference type="AlphaFoldDB" id="B8GDQ4"/>
<dbReference type="HOGENOM" id="CLU_000445_107_18_2"/>
<dbReference type="PANTHER" id="PTHR32089:SF112">
    <property type="entry name" value="LYSOZYME-LIKE PROTEIN-RELATED"/>
    <property type="match status" value="1"/>
</dbReference>
<keyword evidence="1 3" id="KW-0807">Transducer</keyword>
<evidence type="ECO:0000256" key="1">
    <source>
        <dbReference type="ARBA" id="ARBA00023224"/>
    </source>
</evidence>
<dbReference type="SUPFAM" id="SSF58104">
    <property type="entry name" value="Methyl-accepting chemotaxis protein (MCP) signaling domain"/>
    <property type="match status" value="1"/>
</dbReference>
<dbReference type="InterPro" id="IPR004089">
    <property type="entry name" value="MCPsignal_dom"/>
</dbReference>
<evidence type="ECO:0000313" key="6">
    <source>
        <dbReference type="EMBL" id="ACL17405.1"/>
    </source>
</evidence>
<dbReference type="GO" id="GO:0006935">
    <property type="term" value="P:chemotaxis"/>
    <property type="evidence" value="ECO:0007669"/>
    <property type="project" value="InterPro"/>
</dbReference>
<name>B8GDQ4_METPE</name>
<accession>B8GDQ4</accession>
<dbReference type="eggNOG" id="arCOG02318">
    <property type="taxonomic scope" value="Archaea"/>
</dbReference>
<dbReference type="GO" id="GO:0007165">
    <property type="term" value="P:signal transduction"/>
    <property type="evidence" value="ECO:0007669"/>
    <property type="project" value="UniProtKB-KW"/>
</dbReference>
<dbReference type="InterPro" id="IPR003660">
    <property type="entry name" value="HAMP_dom"/>
</dbReference>
<dbReference type="PROSITE" id="PS50885">
    <property type="entry name" value="HAMP"/>
    <property type="match status" value="1"/>
</dbReference>
<dbReference type="SMART" id="SM00283">
    <property type="entry name" value="MA"/>
    <property type="match status" value="1"/>
</dbReference>
<dbReference type="GO" id="GO:0006355">
    <property type="term" value="P:regulation of DNA-templated transcription"/>
    <property type="evidence" value="ECO:0007669"/>
    <property type="project" value="InterPro"/>
</dbReference>
<dbReference type="Pfam" id="PF00015">
    <property type="entry name" value="MCPsignal"/>
    <property type="match status" value="1"/>
</dbReference>
<dbReference type="STRING" id="521011.Mpal_2107"/>
<dbReference type="CDD" id="cd11386">
    <property type="entry name" value="MCP_signal"/>
    <property type="match status" value="1"/>
</dbReference>
<dbReference type="SUPFAM" id="SSF55785">
    <property type="entry name" value="PYP-like sensor domain (PAS domain)"/>
    <property type="match status" value="2"/>
</dbReference>
<dbReference type="InterPro" id="IPR013656">
    <property type="entry name" value="PAS_4"/>
</dbReference>
<dbReference type="InterPro" id="IPR013767">
    <property type="entry name" value="PAS_fold"/>
</dbReference>
<evidence type="ECO:0000256" key="3">
    <source>
        <dbReference type="PROSITE-ProRule" id="PRU00284"/>
    </source>
</evidence>
<evidence type="ECO:0000259" key="4">
    <source>
        <dbReference type="PROSITE" id="PS50111"/>
    </source>
</evidence>
<sequence length="620" mass="65920">MRESVTGTAGVGDEQELRRRRLLLDAAPAGILLFENGHCVDLNAGALTLLGYSSGSELRGSPLIMLSAERQADGVRAEERLAAYVAAAAKGTPQTFEWLLRRQDRSIVDAEVTLTQVMDAGTPLLHVYLHDITTRRRLVDEAMVARKRADAMIQENPFPIIVWDAEMQVRQVNRAFLALSGYDAMAAMRMKAQDLKILSSSGEGLRTLVREKKNTRGDLIIEYPNGIFTLEAYNTPLFDLDGTVTDIFSVYNDVTRKRSDDELLKASAGELAAGLAGLAAGDLTCEVIVRAGDPLGQVKQDLNAAVAAIKGMVAAVTQAMDELAASAEEANAGAEQVAGGSQQVALSVSHVSENTERVSSSMIVVLKGMEDMSAAVEEATSSIESVSILAKETNTLSKEGARLASSAEESMGGIKTSSDESIHLVSRIDGQMNEIGKIVGLIRDLATQTNLLALNAAIEAARAGEAGRGFAVVAAEVKSLALESKHSAESIEEMIDGLRKLSSQATVAMGEAGKTVADGTKVIGETLVSFNRIVQAIEKIAANTEEVAGASEEQAATVEEITMQVQEMVNMVKSTEQEAADAASATEQSTAAIDEISRMIENVSRVAMESTAANKKFRIV</sequence>
<gene>
    <name evidence="6" type="ordered locus">Mpal_2107</name>
</gene>
<feature type="domain" description="Methyl-accepting transducer" evidence="4">
    <location>
        <begin position="333"/>
        <end position="569"/>
    </location>
</feature>
<dbReference type="GO" id="GO:0016020">
    <property type="term" value="C:membrane"/>
    <property type="evidence" value="ECO:0007669"/>
    <property type="project" value="InterPro"/>
</dbReference>
<comment type="similarity">
    <text evidence="2">Belongs to the methyl-accepting chemotaxis (MCP) protein family.</text>
</comment>
<dbReference type="KEGG" id="mpl:Mpal_2107"/>
<dbReference type="Pfam" id="PF08448">
    <property type="entry name" value="PAS_4"/>
    <property type="match status" value="1"/>
</dbReference>
<organism evidence="6 7">
    <name type="scientific">Methanosphaerula palustris (strain ATCC BAA-1556 / DSM 19958 / E1-9c)</name>
    <dbReference type="NCBI Taxonomy" id="521011"/>
    <lineage>
        <taxon>Archaea</taxon>
        <taxon>Methanobacteriati</taxon>
        <taxon>Methanobacteriota</taxon>
        <taxon>Stenosarchaea group</taxon>
        <taxon>Methanomicrobia</taxon>
        <taxon>Methanomicrobiales</taxon>
        <taxon>Methanoregulaceae</taxon>
        <taxon>Methanosphaerula</taxon>
    </lineage>
</organism>
<dbReference type="OrthoDB" id="8523at2157"/>
<dbReference type="RefSeq" id="WP_012618724.1">
    <property type="nucleotide sequence ID" value="NC_011832.1"/>
</dbReference>
<protein>
    <submittedName>
        <fullName evidence="6">Methyl-accepting chemotaxis sensory transducer with Pas/Pac sensor</fullName>
    </submittedName>
</protein>